<dbReference type="SUPFAM" id="SSF81301">
    <property type="entry name" value="Nucleotidyltransferase"/>
    <property type="match status" value="1"/>
</dbReference>
<accession>A0ABX7IFT3</accession>
<gene>
    <name evidence="2" type="ORF">HWI92_20340</name>
</gene>
<sequence>MLLYDHPPKDFQALQEIFASVNVPIEVWAYGSRVNGSAHDGSDLDLVIRSEDLSKLDADVFFELKDKIRESNIPILVDLLDWARIAANFQRNIEERFEVIFQYPPKPH</sequence>
<dbReference type="Pfam" id="PF18765">
    <property type="entry name" value="Polbeta"/>
    <property type="match status" value="1"/>
</dbReference>
<evidence type="ECO:0000313" key="2">
    <source>
        <dbReference type="EMBL" id="QRR04287.1"/>
    </source>
</evidence>
<dbReference type="InterPro" id="IPR043519">
    <property type="entry name" value="NT_sf"/>
</dbReference>
<dbReference type="EMBL" id="CP056775">
    <property type="protein sequence ID" value="QRR04287.1"/>
    <property type="molecule type" value="Genomic_DNA"/>
</dbReference>
<name>A0ABX7IFT3_9BACT</name>
<dbReference type="InterPro" id="IPR041633">
    <property type="entry name" value="Polbeta"/>
</dbReference>
<protein>
    <submittedName>
        <fullName evidence="2">Nucleotidyltransferase domain-containing protein</fullName>
    </submittedName>
</protein>
<organism evidence="2 3">
    <name type="scientific">Dyadobacter sandarakinus</name>
    <dbReference type="NCBI Taxonomy" id="2747268"/>
    <lineage>
        <taxon>Bacteria</taxon>
        <taxon>Pseudomonadati</taxon>
        <taxon>Bacteroidota</taxon>
        <taxon>Cytophagia</taxon>
        <taxon>Cytophagales</taxon>
        <taxon>Spirosomataceae</taxon>
        <taxon>Dyadobacter</taxon>
    </lineage>
</organism>
<evidence type="ECO:0000259" key="1">
    <source>
        <dbReference type="Pfam" id="PF18765"/>
    </source>
</evidence>
<dbReference type="Gene3D" id="3.30.460.10">
    <property type="entry name" value="Beta Polymerase, domain 2"/>
    <property type="match status" value="1"/>
</dbReference>
<keyword evidence="3" id="KW-1185">Reference proteome</keyword>
<proteinExistence type="predicted"/>
<dbReference type="Proteomes" id="UP000612680">
    <property type="component" value="Chromosome"/>
</dbReference>
<feature type="domain" description="Polymerase beta nucleotidyltransferase" evidence="1">
    <location>
        <begin position="13"/>
        <end position="102"/>
    </location>
</feature>
<dbReference type="RefSeq" id="WP_204664736.1">
    <property type="nucleotide sequence ID" value="NZ_CP056775.1"/>
</dbReference>
<evidence type="ECO:0000313" key="3">
    <source>
        <dbReference type="Proteomes" id="UP000612680"/>
    </source>
</evidence>
<reference evidence="2 3" key="1">
    <citation type="submission" date="2020-06" db="EMBL/GenBank/DDBJ databases">
        <title>Dyadobacter sandarakinus sp. nov., isolated from the soil of the Arctic Yellow River Station.</title>
        <authorList>
            <person name="Zhang Y."/>
            <person name="Peng F."/>
        </authorList>
    </citation>
    <scope>NUCLEOTIDE SEQUENCE [LARGE SCALE GENOMIC DNA]</scope>
    <source>
        <strain evidence="2 3">Q3-56</strain>
    </source>
</reference>